<dbReference type="EMBL" id="CP121689">
    <property type="protein sequence ID" value="WZL76248.1"/>
    <property type="molecule type" value="Genomic_DNA"/>
</dbReference>
<reference evidence="2 3" key="1">
    <citation type="submission" date="2023-03" db="EMBL/GenBank/DDBJ databases">
        <title>Novel Species.</title>
        <authorList>
            <person name="Ma S."/>
        </authorList>
    </citation>
    <scope>NUCLEOTIDE SEQUENCE [LARGE SCALE GENOMIC DNA]</scope>
    <source>
        <strain evidence="2 3">B11</strain>
    </source>
</reference>
<accession>A0ABZ2YET8</accession>
<evidence type="ECO:0000256" key="1">
    <source>
        <dbReference type="SAM" id="Phobius"/>
    </source>
</evidence>
<proteinExistence type="predicted"/>
<dbReference type="Pfam" id="PF04246">
    <property type="entry name" value="RseC_MucC"/>
    <property type="match status" value="1"/>
</dbReference>
<sequence length="155" mass="17237">MRQIGLVIKTEGNRAWVKMQKGASCGEEHCPLSSSLIDDSQDDFYTVCAINSVGAKSGDQVMVEVEDLFLLRTAFMIYILPILAGILSYALLNYFLKIPSLTYTGTFLSVGIIAILLKRADRKLNFPYRIVELGTASVCISCPLKNRNEQQKLKP</sequence>
<evidence type="ECO:0000313" key="2">
    <source>
        <dbReference type="EMBL" id="WZL76248.1"/>
    </source>
</evidence>
<gene>
    <name evidence="2" type="ORF">QBE54_00515</name>
</gene>
<feature type="transmembrane region" description="Helical" evidence="1">
    <location>
        <begin position="69"/>
        <end position="92"/>
    </location>
</feature>
<dbReference type="PANTHER" id="PTHR35867">
    <property type="entry name" value="PROTEIN RSEC"/>
    <property type="match status" value="1"/>
</dbReference>
<evidence type="ECO:0000313" key="3">
    <source>
        <dbReference type="Proteomes" id="UP001461341"/>
    </source>
</evidence>
<dbReference type="RefSeq" id="WP_369018406.1">
    <property type="nucleotide sequence ID" value="NZ_CP121689.1"/>
</dbReference>
<dbReference type="Proteomes" id="UP001461341">
    <property type="component" value="Chromosome"/>
</dbReference>
<dbReference type="InterPro" id="IPR007359">
    <property type="entry name" value="SigmaE_reg_RseC_MucC"/>
</dbReference>
<protein>
    <submittedName>
        <fullName evidence="2">SoxR reducing system RseC family protein</fullName>
    </submittedName>
</protein>
<keyword evidence="1" id="KW-1133">Transmembrane helix</keyword>
<dbReference type="PANTHER" id="PTHR35867:SF1">
    <property type="entry name" value="PROTEIN RSEC"/>
    <property type="match status" value="1"/>
</dbReference>
<keyword evidence="1" id="KW-0472">Membrane</keyword>
<organism evidence="2 3">
    <name type="scientific">Thermatribacter velox</name>
    <dbReference type="NCBI Taxonomy" id="3039681"/>
    <lineage>
        <taxon>Bacteria</taxon>
        <taxon>Pseudomonadati</taxon>
        <taxon>Atribacterota</taxon>
        <taxon>Atribacteria</taxon>
        <taxon>Atribacterales</taxon>
        <taxon>Thermatribacteraceae</taxon>
        <taxon>Thermatribacter</taxon>
    </lineage>
</organism>
<keyword evidence="1" id="KW-0812">Transmembrane</keyword>
<feature type="transmembrane region" description="Helical" evidence="1">
    <location>
        <begin position="98"/>
        <end position="117"/>
    </location>
</feature>
<keyword evidence="3" id="KW-1185">Reference proteome</keyword>
<name>A0ABZ2YET8_9BACT</name>